<dbReference type="Proteomes" id="UP000199361">
    <property type="component" value="Unassembled WGS sequence"/>
</dbReference>
<evidence type="ECO:0000256" key="1">
    <source>
        <dbReference type="SAM" id="SignalP"/>
    </source>
</evidence>
<protein>
    <submittedName>
        <fullName evidence="2">Uncharacterized protein</fullName>
    </submittedName>
</protein>
<keyword evidence="3" id="KW-1185">Reference proteome</keyword>
<organism evidence="2 3">
    <name type="scientific">Nonomuraea wenchangensis</name>
    <dbReference type="NCBI Taxonomy" id="568860"/>
    <lineage>
        <taxon>Bacteria</taxon>
        <taxon>Bacillati</taxon>
        <taxon>Actinomycetota</taxon>
        <taxon>Actinomycetes</taxon>
        <taxon>Streptosporangiales</taxon>
        <taxon>Streptosporangiaceae</taxon>
        <taxon>Nonomuraea</taxon>
    </lineage>
</organism>
<feature type="signal peptide" evidence="1">
    <location>
        <begin position="1"/>
        <end position="27"/>
    </location>
</feature>
<evidence type="ECO:0000313" key="3">
    <source>
        <dbReference type="Proteomes" id="UP000199361"/>
    </source>
</evidence>
<accession>A0A1I0KGX2</accession>
<gene>
    <name evidence="2" type="ORF">SAMN05421811_1084</name>
</gene>
<dbReference type="STRING" id="568860.SAMN05421811_1084"/>
<dbReference type="EMBL" id="FOHX01000008">
    <property type="protein sequence ID" value="SEU23918.1"/>
    <property type="molecule type" value="Genomic_DNA"/>
</dbReference>
<keyword evidence="1" id="KW-0732">Signal</keyword>
<dbReference type="AlphaFoldDB" id="A0A1I0KGX2"/>
<proteinExistence type="predicted"/>
<reference evidence="2 3" key="1">
    <citation type="submission" date="2016-10" db="EMBL/GenBank/DDBJ databases">
        <authorList>
            <person name="de Groot N.N."/>
        </authorList>
    </citation>
    <scope>NUCLEOTIDE SEQUENCE [LARGE SCALE GENOMIC DNA]</scope>
    <source>
        <strain evidence="2 3">CGMCC 4.5598</strain>
    </source>
</reference>
<dbReference type="OrthoDB" id="3541971at2"/>
<feature type="chain" id="PRO_5011634911" evidence="1">
    <location>
        <begin position="28"/>
        <end position="330"/>
    </location>
</feature>
<sequence length="330" mass="36066">MRRFPALLSALIVGPAAMLAVPSAAEAAVPDVVRAVRERLATGASVQFTQYGSVEINSRNKYTNHTARVFRYNPMQEGTLVLGRGGVVAASITRRVDFNRHLLPLAKERAAEGDPVSRSLLAQTRPHRWINTKGRFYTTGRLWTADLPQGKTWARRGNRGAGATAFGDHVINIFELGTLKALIADADEKKFNLPNPAGKTADLKRTGYYRGSLTFAELYALSPTFRQVAGKRPDASYANKVVSWTLYFDAKGLPFKFGSGFSTQEKEKYYTQGGATTDIVSWGPPRNIAPPRPNQVGVVRAPADGLPEFDDLAELAQVKAPTTEPAWESS</sequence>
<dbReference type="RefSeq" id="WP_143082386.1">
    <property type="nucleotide sequence ID" value="NZ_FOHX01000008.1"/>
</dbReference>
<name>A0A1I0KGX2_9ACTN</name>
<evidence type="ECO:0000313" key="2">
    <source>
        <dbReference type="EMBL" id="SEU23918.1"/>
    </source>
</evidence>